<dbReference type="InterPro" id="IPR016170">
    <property type="entry name" value="Cytok_DH_C_sf"/>
</dbReference>
<evidence type="ECO:0000256" key="4">
    <source>
        <dbReference type="ARBA" id="ARBA00022630"/>
    </source>
</evidence>
<dbReference type="InterPro" id="IPR016169">
    <property type="entry name" value="FAD-bd_PCMH_sub2"/>
</dbReference>
<dbReference type="Gene3D" id="3.40.462.10">
    <property type="entry name" value="FAD-linked oxidases, C-terminal domain"/>
    <property type="match status" value="1"/>
</dbReference>
<dbReference type="Gene3D" id="3.30.465.10">
    <property type="match status" value="1"/>
</dbReference>
<accession>A0AAD8K2K5</accession>
<organism evidence="10 11">
    <name type="scientific">Tagetes erecta</name>
    <name type="common">African marigold</name>
    <dbReference type="NCBI Taxonomy" id="13708"/>
    <lineage>
        <taxon>Eukaryota</taxon>
        <taxon>Viridiplantae</taxon>
        <taxon>Streptophyta</taxon>
        <taxon>Embryophyta</taxon>
        <taxon>Tracheophyta</taxon>
        <taxon>Spermatophyta</taxon>
        <taxon>Magnoliopsida</taxon>
        <taxon>eudicotyledons</taxon>
        <taxon>Gunneridae</taxon>
        <taxon>Pentapetalae</taxon>
        <taxon>asterids</taxon>
        <taxon>campanulids</taxon>
        <taxon>Asterales</taxon>
        <taxon>Asteraceae</taxon>
        <taxon>Asteroideae</taxon>
        <taxon>Heliantheae alliance</taxon>
        <taxon>Tageteae</taxon>
        <taxon>Tagetes</taxon>
    </lineage>
</organism>
<dbReference type="SUPFAM" id="SSF56176">
    <property type="entry name" value="FAD-binding/transporter-associated domain-like"/>
    <property type="match status" value="1"/>
</dbReference>
<proteinExistence type="inferred from homology"/>
<dbReference type="PROSITE" id="PS51387">
    <property type="entry name" value="FAD_PCMH"/>
    <property type="match status" value="1"/>
</dbReference>
<keyword evidence="5" id="KW-0274">FAD</keyword>
<dbReference type="Pfam" id="PF09265">
    <property type="entry name" value="Cytokin-bind"/>
    <property type="match status" value="1"/>
</dbReference>
<evidence type="ECO:0000256" key="2">
    <source>
        <dbReference type="ARBA" id="ARBA00005466"/>
    </source>
</evidence>
<keyword evidence="8" id="KW-0472">Membrane</keyword>
<evidence type="ECO:0000313" key="10">
    <source>
        <dbReference type="EMBL" id="KAK1413856.1"/>
    </source>
</evidence>
<dbReference type="Pfam" id="PF01565">
    <property type="entry name" value="FAD_binding_4"/>
    <property type="match status" value="1"/>
</dbReference>
<dbReference type="Gene3D" id="3.30.43.10">
    <property type="entry name" value="Uridine Diphospho-n-acetylenolpyruvylglucosamine Reductase, domain 2"/>
    <property type="match status" value="1"/>
</dbReference>
<evidence type="ECO:0000256" key="3">
    <source>
        <dbReference type="ARBA" id="ARBA00011928"/>
    </source>
</evidence>
<dbReference type="InterPro" id="IPR016166">
    <property type="entry name" value="FAD-bd_PCMH"/>
</dbReference>
<keyword evidence="6" id="KW-0560">Oxidoreductase</keyword>
<feature type="transmembrane region" description="Helical" evidence="8">
    <location>
        <begin position="6"/>
        <end position="27"/>
    </location>
</feature>
<evidence type="ECO:0000256" key="8">
    <source>
        <dbReference type="SAM" id="Phobius"/>
    </source>
</evidence>
<evidence type="ECO:0000256" key="1">
    <source>
        <dbReference type="ARBA" id="ARBA00001974"/>
    </source>
</evidence>
<feature type="domain" description="FAD-binding PCMH-type" evidence="9">
    <location>
        <begin position="63"/>
        <end position="248"/>
    </location>
</feature>
<dbReference type="InterPro" id="IPR006094">
    <property type="entry name" value="Oxid_FAD_bind_N"/>
</dbReference>
<comment type="similarity">
    <text evidence="2">Belongs to the oxygen-dependent FAD-linked oxidoreductase family.</text>
</comment>
<gene>
    <name evidence="10" type="ORF">QVD17_29592</name>
</gene>
<sequence length="526" mass="58661">MSNYSLVLHGFFVVPFIINCLFFITLVSSRLLLNPSLTTDNNNILCKDTICMKTASSDYGKLVQDLPFGVLQPLLVSDIVRLVQTSYNSSSPFTIAARGNGHSVRGQAMAKDGVVVDMSSLNSRGVVSENTGIRVSGDSTLGFYADVGGEQLWIDVLRTTLLHGLAPVSWTDYLYLTVGGTLSNAGISGQSSFHGPQISNVLEMDVITGKGDLITCSRDLNSDLFYAVLGGLGQFGIITRARIVLDKAPTRVKWFHIIYDDFAKFTKDQEYLISIDDGFDYVEGSLITKNSPASTNSFTPDVASTINALASKNGILYSLEAVKYYYNDEIIRTIDQDLERILKALKFKSGLIFNKEATLLEFLNRVRSEEVFLETLALWDVPHPWLNLFVPRSGIADFNQAVFLNIIQNHSLSAGPFLVYPINRKGWDDRMSVAIPEDDDDMFYTVGLLNSAGPGVDPAVIEEQNKNILEFCKKAEINIKQYLPHYTKKEEWMKHFGKKWNVLKEMKEKFDPKLILSPGQKIFTSD</sequence>
<name>A0AAD8K2K5_TARER</name>
<dbReference type="GO" id="GO:0009690">
    <property type="term" value="P:cytokinin metabolic process"/>
    <property type="evidence" value="ECO:0007669"/>
    <property type="project" value="InterPro"/>
</dbReference>
<dbReference type="InterPro" id="IPR016164">
    <property type="entry name" value="FAD-linked_Oxase-like_C"/>
</dbReference>
<dbReference type="InterPro" id="IPR015345">
    <property type="entry name" value="Cytokinin_DH_FAD/cytokin-bd"/>
</dbReference>
<reference evidence="10" key="1">
    <citation type="journal article" date="2023" name="bioRxiv">
        <title>Improved chromosome-level genome assembly for marigold (Tagetes erecta).</title>
        <authorList>
            <person name="Jiang F."/>
            <person name="Yuan L."/>
            <person name="Wang S."/>
            <person name="Wang H."/>
            <person name="Xu D."/>
            <person name="Wang A."/>
            <person name="Fan W."/>
        </authorList>
    </citation>
    <scope>NUCLEOTIDE SEQUENCE</scope>
    <source>
        <strain evidence="10">WSJ</strain>
        <tissue evidence="10">Leaf</tissue>
    </source>
</reference>
<dbReference type="EC" id="1.5.99.12" evidence="3"/>
<dbReference type="EMBL" id="JAUHHV010000008">
    <property type="protein sequence ID" value="KAK1413856.1"/>
    <property type="molecule type" value="Genomic_DNA"/>
</dbReference>
<dbReference type="AlphaFoldDB" id="A0AAD8K2K5"/>
<protein>
    <recommendedName>
        <fullName evidence="3">cytokinin dehydrogenase</fullName>
        <ecNumber evidence="3">1.5.99.12</ecNumber>
    </recommendedName>
</protein>
<evidence type="ECO:0000313" key="11">
    <source>
        <dbReference type="Proteomes" id="UP001229421"/>
    </source>
</evidence>
<dbReference type="InterPro" id="IPR050432">
    <property type="entry name" value="FAD-linked_Oxidoreductases_BP"/>
</dbReference>
<dbReference type="Proteomes" id="UP001229421">
    <property type="component" value="Unassembled WGS sequence"/>
</dbReference>
<keyword evidence="11" id="KW-1185">Reference proteome</keyword>
<evidence type="ECO:0000256" key="6">
    <source>
        <dbReference type="ARBA" id="ARBA00023002"/>
    </source>
</evidence>
<dbReference type="PANTHER" id="PTHR13878:SF127">
    <property type="entry name" value="CYTOKININ DEHYDROGENASE 3"/>
    <property type="match status" value="1"/>
</dbReference>
<comment type="cofactor">
    <cofactor evidence="1">
        <name>FAD</name>
        <dbReference type="ChEBI" id="CHEBI:57692"/>
    </cofactor>
</comment>
<keyword evidence="8" id="KW-1133">Transmembrane helix</keyword>
<comment type="catalytic activity">
    <reaction evidence="7">
        <text>N(6)-dimethylallyladenine + A + H2O = 3-methyl-2-butenal + adenine + AH2</text>
        <dbReference type="Rhea" id="RHEA:13625"/>
        <dbReference type="ChEBI" id="CHEBI:13193"/>
        <dbReference type="ChEBI" id="CHEBI:15377"/>
        <dbReference type="ChEBI" id="CHEBI:15825"/>
        <dbReference type="ChEBI" id="CHEBI:16708"/>
        <dbReference type="ChEBI" id="CHEBI:17499"/>
        <dbReference type="ChEBI" id="CHEBI:17660"/>
        <dbReference type="EC" id="1.5.99.12"/>
    </reaction>
</comment>
<dbReference type="InterPro" id="IPR036318">
    <property type="entry name" value="FAD-bd_PCMH-like_sf"/>
</dbReference>
<keyword evidence="4" id="KW-0285">Flavoprotein</keyword>
<comment type="caution">
    <text evidence="10">The sequence shown here is derived from an EMBL/GenBank/DDBJ whole genome shotgun (WGS) entry which is preliminary data.</text>
</comment>
<evidence type="ECO:0000256" key="7">
    <source>
        <dbReference type="ARBA" id="ARBA00048224"/>
    </source>
</evidence>
<evidence type="ECO:0000259" key="9">
    <source>
        <dbReference type="PROSITE" id="PS51387"/>
    </source>
</evidence>
<evidence type="ECO:0000256" key="5">
    <source>
        <dbReference type="ARBA" id="ARBA00022827"/>
    </source>
</evidence>
<dbReference type="InterPro" id="IPR016167">
    <property type="entry name" value="FAD-bd_PCMH_sub1"/>
</dbReference>
<dbReference type="GO" id="GO:0019139">
    <property type="term" value="F:cytokinin dehydrogenase activity"/>
    <property type="evidence" value="ECO:0007669"/>
    <property type="project" value="UniProtKB-EC"/>
</dbReference>
<keyword evidence="8" id="KW-0812">Transmembrane</keyword>
<dbReference type="GO" id="GO:0071949">
    <property type="term" value="F:FAD binding"/>
    <property type="evidence" value="ECO:0007669"/>
    <property type="project" value="InterPro"/>
</dbReference>
<dbReference type="PANTHER" id="PTHR13878">
    <property type="entry name" value="GULONOLACTONE OXIDASE"/>
    <property type="match status" value="1"/>
</dbReference>
<dbReference type="SUPFAM" id="SSF55103">
    <property type="entry name" value="FAD-linked oxidases, C-terminal domain"/>
    <property type="match status" value="1"/>
</dbReference>